<keyword evidence="3" id="KW-1185">Reference proteome</keyword>
<evidence type="ECO:0000313" key="2">
    <source>
        <dbReference type="EMBL" id="KAG2483843.1"/>
    </source>
</evidence>
<name>A0A835XGV0_9CHLO</name>
<dbReference type="GO" id="GO:0005783">
    <property type="term" value="C:endoplasmic reticulum"/>
    <property type="evidence" value="ECO:0007669"/>
    <property type="project" value="TreeGrafter"/>
</dbReference>
<accession>A0A835XGV0</accession>
<dbReference type="SUPFAM" id="SSF48371">
    <property type="entry name" value="ARM repeat"/>
    <property type="match status" value="1"/>
</dbReference>
<dbReference type="InterPro" id="IPR016024">
    <property type="entry name" value="ARM-type_fold"/>
</dbReference>
<feature type="region of interest" description="Disordered" evidence="1">
    <location>
        <begin position="396"/>
        <end position="437"/>
    </location>
</feature>
<feature type="compositionally biased region" description="Low complexity" evidence="1">
    <location>
        <begin position="66"/>
        <end position="77"/>
    </location>
</feature>
<feature type="region of interest" description="Disordered" evidence="1">
    <location>
        <begin position="63"/>
        <end position="99"/>
    </location>
</feature>
<gene>
    <name evidence="2" type="ORF">HYH03_017299</name>
</gene>
<dbReference type="Gene3D" id="1.25.10.10">
    <property type="entry name" value="Leucine-rich Repeat Variant"/>
    <property type="match status" value="1"/>
</dbReference>
<dbReference type="InterPro" id="IPR050693">
    <property type="entry name" value="Hsp70_NEF-Inhibitors"/>
</dbReference>
<organism evidence="2 3">
    <name type="scientific">Edaphochlamys debaryana</name>
    <dbReference type="NCBI Taxonomy" id="47281"/>
    <lineage>
        <taxon>Eukaryota</taxon>
        <taxon>Viridiplantae</taxon>
        <taxon>Chlorophyta</taxon>
        <taxon>core chlorophytes</taxon>
        <taxon>Chlorophyceae</taxon>
        <taxon>CS clade</taxon>
        <taxon>Chlamydomonadales</taxon>
        <taxon>Chlamydomonadales incertae sedis</taxon>
        <taxon>Edaphochlamys</taxon>
    </lineage>
</organism>
<dbReference type="Proteomes" id="UP000612055">
    <property type="component" value="Unassembled WGS sequence"/>
</dbReference>
<proteinExistence type="predicted"/>
<sequence>MQPEWRGLWEWSMKHADGTGPGRFRPEDVDHDKMKWLDAALKHYMVDFASRMKDIRDKLSRDTPLGTAASSAADAGGWDAGGGGAGSGGDGGPDGGMTDLEEREALLDELMDIVGSIDYARDLHKIGGLPVLLELLASPHPSLRWRAAEVVATCVANNPPVQEWFLAGGVLPPLLALLDPAQPPACRTKGLLALSGLVRHFAPGLQAFREAGGLTALVGCLSCDDRRVGVKAMRLLDYVLSQRGGDCTAAAAAGALGPLAAAVSYKGEDEAEGDSGAEADEVDAEACDYRTAALGALRRLAGNPATWAAVRDKPGLRPALAALTAAGARLTGEAAEVREQELAAAAALEATLAAPSAPAAAADESDHVSLADFEAAGGGQQRITINDPPAAQLSTANDVAAAAADQGAPAAAAPAAAAAGGSEGQGPAAAPLMLGPP</sequence>
<evidence type="ECO:0000313" key="3">
    <source>
        <dbReference type="Proteomes" id="UP000612055"/>
    </source>
</evidence>
<dbReference type="OrthoDB" id="10250458at2759"/>
<protein>
    <submittedName>
        <fullName evidence="2">Uncharacterized protein</fullName>
    </submittedName>
</protein>
<evidence type="ECO:0000256" key="1">
    <source>
        <dbReference type="SAM" id="MobiDB-lite"/>
    </source>
</evidence>
<comment type="caution">
    <text evidence="2">The sequence shown here is derived from an EMBL/GenBank/DDBJ whole genome shotgun (WGS) entry which is preliminary data.</text>
</comment>
<feature type="compositionally biased region" description="Low complexity" evidence="1">
    <location>
        <begin position="400"/>
        <end position="437"/>
    </location>
</feature>
<dbReference type="AlphaFoldDB" id="A0A835XGV0"/>
<reference evidence="2" key="1">
    <citation type="journal article" date="2020" name="bioRxiv">
        <title>Comparative genomics of Chlamydomonas.</title>
        <authorList>
            <person name="Craig R.J."/>
            <person name="Hasan A.R."/>
            <person name="Ness R.W."/>
            <person name="Keightley P.D."/>
        </authorList>
    </citation>
    <scope>NUCLEOTIDE SEQUENCE</scope>
    <source>
        <strain evidence="2">CCAP 11/70</strain>
    </source>
</reference>
<dbReference type="PANTHER" id="PTHR19316:SF18">
    <property type="entry name" value="HSP70-BINDING PROTEIN 1"/>
    <property type="match status" value="1"/>
</dbReference>
<feature type="compositionally biased region" description="Gly residues" evidence="1">
    <location>
        <begin position="78"/>
        <end position="95"/>
    </location>
</feature>
<dbReference type="EMBL" id="JAEHOE010000164">
    <property type="protein sequence ID" value="KAG2483843.1"/>
    <property type="molecule type" value="Genomic_DNA"/>
</dbReference>
<dbReference type="InterPro" id="IPR011989">
    <property type="entry name" value="ARM-like"/>
</dbReference>
<dbReference type="GO" id="GO:0000774">
    <property type="term" value="F:adenyl-nucleotide exchange factor activity"/>
    <property type="evidence" value="ECO:0007669"/>
    <property type="project" value="TreeGrafter"/>
</dbReference>
<dbReference type="PANTHER" id="PTHR19316">
    <property type="entry name" value="PROTEIN FOLDING REGULATOR"/>
    <property type="match status" value="1"/>
</dbReference>